<dbReference type="VEuPathDB" id="FungiDB:RhiirFUN_010962"/>
<comment type="caution">
    <text evidence="1">The sequence shown here is derived from an EMBL/GenBank/DDBJ whole genome shotgun (WGS) entry which is preliminary data.</text>
</comment>
<evidence type="ECO:0000313" key="1">
    <source>
        <dbReference type="EMBL" id="CAB5374672.1"/>
    </source>
</evidence>
<gene>
    <name evidence="1" type="ORF">CHRIB12_LOCUS14558</name>
</gene>
<name>A0A916EBD5_9GLOM</name>
<protein>
    <submittedName>
        <fullName evidence="1">Uncharacterized protein</fullName>
    </submittedName>
</protein>
<dbReference type="EMBL" id="CAGKOT010000033">
    <property type="protein sequence ID" value="CAB5374672.1"/>
    <property type="molecule type" value="Genomic_DNA"/>
</dbReference>
<sequence length="154" mass="17437">MNIPPIPLSAINNFVQNNLVNRITININNTQSRNKLHYGKHTLEIGNKLITPLPVTINRREMGFIRSKSTIEKACGIVTYKIDDKRKNNLPLLLIVGWKISIIGKNKWFVCETDPDFPDESSINKYLKENGNKGSNTLEFEEHSMIIDGSISDG</sequence>
<evidence type="ECO:0000313" key="2">
    <source>
        <dbReference type="Proteomes" id="UP000684084"/>
    </source>
</evidence>
<organism evidence="1 2">
    <name type="scientific">Rhizophagus irregularis</name>
    <dbReference type="NCBI Taxonomy" id="588596"/>
    <lineage>
        <taxon>Eukaryota</taxon>
        <taxon>Fungi</taxon>
        <taxon>Fungi incertae sedis</taxon>
        <taxon>Mucoromycota</taxon>
        <taxon>Glomeromycotina</taxon>
        <taxon>Glomeromycetes</taxon>
        <taxon>Glomerales</taxon>
        <taxon>Glomeraceae</taxon>
        <taxon>Rhizophagus</taxon>
    </lineage>
</organism>
<reference evidence="1" key="1">
    <citation type="submission" date="2020-05" db="EMBL/GenBank/DDBJ databases">
        <authorList>
            <person name="Rincon C."/>
            <person name="Sanders R I."/>
            <person name="Robbins C."/>
            <person name="Chaturvedi A."/>
        </authorList>
    </citation>
    <scope>NUCLEOTIDE SEQUENCE</scope>
    <source>
        <strain evidence="1">CHB12</strain>
    </source>
</reference>
<dbReference type="Proteomes" id="UP000684084">
    <property type="component" value="Unassembled WGS sequence"/>
</dbReference>
<accession>A0A916EBD5</accession>
<dbReference type="OrthoDB" id="2305709at2759"/>
<dbReference type="AlphaFoldDB" id="A0A916EBD5"/>
<proteinExistence type="predicted"/>